<dbReference type="OrthoDB" id="201235at2759"/>
<dbReference type="Proteomes" id="UP000604046">
    <property type="component" value="Unassembled WGS sequence"/>
</dbReference>
<dbReference type="Pfam" id="PF13385">
    <property type="entry name" value="Laminin_G_3"/>
    <property type="match status" value="1"/>
</dbReference>
<proteinExistence type="predicted"/>
<dbReference type="AlphaFoldDB" id="A0A812NQ64"/>
<evidence type="ECO:0008006" key="3">
    <source>
        <dbReference type="Google" id="ProtNLM"/>
    </source>
</evidence>
<sequence>MDSEDAECDEDSQDAWRRFDEAVEALRCARCTGQAKAPGPDLLGSLESLAAPFRGSCHVLITSTAGTAVLEFDCDVSQSTTELYHQVAAASDVPIDKLGLMMLTKDVALPKDSSQVLSYGFRAGSSVHLVMLISGILRPDHFWDFRGASADICDAYGAPVAHLRGGATCSQSGVSFDGREAYVEIDPWEWDGPVTFEVRVCYNSYAHQAAVLALGTQLADGRINDLFVLMSYTMFVVRESPLKFSRVIADQPISLGEWYHIVATSEAGSTALYINGCVVGNISEGSSAKGLLRSAFLGRSVTPGNFLDGTIAYVRIWHGKALPQSMVELLYQASLLES</sequence>
<dbReference type="Gene3D" id="2.60.120.200">
    <property type="match status" value="1"/>
</dbReference>
<evidence type="ECO:0000313" key="1">
    <source>
        <dbReference type="EMBL" id="CAE7308714.1"/>
    </source>
</evidence>
<reference evidence="1" key="1">
    <citation type="submission" date="2021-02" db="EMBL/GenBank/DDBJ databases">
        <authorList>
            <person name="Dougan E. K."/>
            <person name="Rhodes N."/>
            <person name="Thang M."/>
            <person name="Chan C."/>
        </authorList>
    </citation>
    <scope>NUCLEOTIDE SEQUENCE</scope>
</reference>
<dbReference type="SUPFAM" id="SSF49899">
    <property type="entry name" value="Concanavalin A-like lectins/glucanases"/>
    <property type="match status" value="1"/>
</dbReference>
<dbReference type="EMBL" id="CAJNDS010002077">
    <property type="protein sequence ID" value="CAE7308714.1"/>
    <property type="molecule type" value="Genomic_DNA"/>
</dbReference>
<accession>A0A812NQ64</accession>
<name>A0A812NQ64_9DINO</name>
<comment type="caution">
    <text evidence="1">The sequence shown here is derived from an EMBL/GenBank/DDBJ whole genome shotgun (WGS) entry which is preliminary data.</text>
</comment>
<keyword evidence="2" id="KW-1185">Reference proteome</keyword>
<evidence type="ECO:0000313" key="2">
    <source>
        <dbReference type="Proteomes" id="UP000604046"/>
    </source>
</evidence>
<gene>
    <name evidence="1" type="ORF">SNAT2548_LOCUS16217</name>
</gene>
<organism evidence="1 2">
    <name type="scientific">Symbiodinium natans</name>
    <dbReference type="NCBI Taxonomy" id="878477"/>
    <lineage>
        <taxon>Eukaryota</taxon>
        <taxon>Sar</taxon>
        <taxon>Alveolata</taxon>
        <taxon>Dinophyceae</taxon>
        <taxon>Suessiales</taxon>
        <taxon>Symbiodiniaceae</taxon>
        <taxon>Symbiodinium</taxon>
    </lineage>
</organism>
<dbReference type="InterPro" id="IPR013320">
    <property type="entry name" value="ConA-like_dom_sf"/>
</dbReference>
<protein>
    <recommendedName>
        <fullName evidence="3">Ubiquitin-like domain-containing protein</fullName>
    </recommendedName>
</protein>